<dbReference type="InterPro" id="IPR002563">
    <property type="entry name" value="Flavin_Rdtase-like_dom"/>
</dbReference>
<dbReference type="PANTHER" id="PTHR30466:SF11">
    <property type="entry name" value="FLAVIN-DEPENDENT MONOOXYGENASE, REDUCTASE SUBUNIT HSAB"/>
    <property type="match status" value="1"/>
</dbReference>
<evidence type="ECO:0000256" key="2">
    <source>
        <dbReference type="ARBA" id="ARBA00023002"/>
    </source>
</evidence>
<evidence type="ECO:0000313" key="4">
    <source>
        <dbReference type="EMBL" id="QRZ16135.1"/>
    </source>
</evidence>
<evidence type="ECO:0000259" key="3">
    <source>
        <dbReference type="SMART" id="SM00903"/>
    </source>
</evidence>
<dbReference type="InterPro" id="IPR012349">
    <property type="entry name" value="Split_barrel_FMN-bd"/>
</dbReference>
<protein>
    <submittedName>
        <fullName evidence="4">Flavin reductase family protein</fullName>
    </submittedName>
</protein>
<name>A0ABX7JPD6_9RHOB</name>
<gene>
    <name evidence="4" type="ORF">JWJ88_21590</name>
</gene>
<sequence>MTTTIDAFEFRQTMSSFATGVAVLTTTHEGQRFGMTINSLTSVSLDPPQILVCINRGSATGESIKKSGIFAVSLLANDQTAAAKSFVGRDAARFDAIRCTDDAACGAPLVDDALAGIVCRLANIVESGDHEILIGDVAHCVRGGGDPLVFFGGKYGGFQPAKSPGEMQRGVA</sequence>
<dbReference type="Proteomes" id="UP000663629">
    <property type="component" value="Plasmid p2"/>
</dbReference>
<organism evidence="4 5">
    <name type="scientific">Paracoccus methylovorus</name>
    <dbReference type="NCBI Taxonomy" id="2812658"/>
    <lineage>
        <taxon>Bacteria</taxon>
        <taxon>Pseudomonadati</taxon>
        <taxon>Pseudomonadota</taxon>
        <taxon>Alphaproteobacteria</taxon>
        <taxon>Rhodobacterales</taxon>
        <taxon>Paracoccaceae</taxon>
        <taxon>Paracoccus</taxon>
    </lineage>
</organism>
<dbReference type="Pfam" id="PF01613">
    <property type="entry name" value="Flavin_Reduct"/>
    <property type="match status" value="1"/>
</dbReference>
<feature type="domain" description="Flavin reductase like" evidence="3">
    <location>
        <begin position="14"/>
        <end position="157"/>
    </location>
</feature>
<dbReference type="SMART" id="SM00903">
    <property type="entry name" value="Flavin_Reduct"/>
    <property type="match status" value="1"/>
</dbReference>
<keyword evidence="4" id="KW-0614">Plasmid</keyword>
<evidence type="ECO:0000313" key="5">
    <source>
        <dbReference type="Proteomes" id="UP000663629"/>
    </source>
</evidence>
<reference evidence="4 5" key="1">
    <citation type="submission" date="2021-02" db="EMBL/GenBank/DDBJ databases">
        <title>Paracoccus methylovroum sp.nov., a new methanol and methylamine utilizing methylotrophic denitrifer.</title>
        <authorList>
            <person name="Timsy T."/>
            <person name="Behrendt U."/>
            <person name="Ulrich A."/>
            <person name="Spanner T."/>
            <person name="Foesel B.U."/>
            <person name="Horn M.A."/>
            <person name="Kolb S."/>
        </authorList>
    </citation>
    <scope>NUCLEOTIDE SEQUENCE [LARGE SCALE GENOMIC DNA]</scope>
    <source>
        <strain evidence="4 5">H4-D09</strain>
        <plasmid evidence="4 5">p2</plasmid>
    </source>
</reference>
<dbReference type="InterPro" id="IPR050268">
    <property type="entry name" value="NADH-dep_flavin_reductase"/>
</dbReference>
<keyword evidence="2" id="KW-0560">Oxidoreductase</keyword>
<dbReference type="EMBL" id="CP070372">
    <property type="protein sequence ID" value="QRZ16135.1"/>
    <property type="molecule type" value="Genomic_DNA"/>
</dbReference>
<keyword evidence="5" id="KW-1185">Reference proteome</keyword>
<geneLocation type="plasmid" evidence="4 5">
    <name>p2</name>
</geneLocation>
<evidence type="ECO:0000256" key="1">
    <source>
        <dbReference type="ARBA" id="ARBA00008898"/>
    </source>
</evidence>
<dbReference type="Gene3D" id="2.30.110.10">
    <property type="entry name" value="Electron Transport, Fmn-binding Protein, Chain A"/>
    <property type="match status" value="1"/>
</dbReference>
<accession>A0ABX7JPD6</accession>
<proteinExistence type="inferred from homology"/>
<comment type="similarity">
    <text evidence="1">Belongs to the non-flavoprotein flavin reductase family.</text>
</comment>
<dbReference type="SUPFAM" id="SSF50475">
    <property type="entry name" value="FMN-binding split barrel"/>
    <property type="match status" value="1"/>
</dbReference>
<dbReference type="RefSeq" id="WP_205297019.1">
    <property type="nucleotide sequence ID" value="NZ_CP070372.1"/>
</dbReference>
<dbReference type="PANTHER" id="PTHR30466">
    <property type="entry name" value="FLAVIN REDUCTASE"/>
    <property type="match status" value="1"/>
</dbReference>